<dbReference type="AlphaFoldDB" id="A0A8H6DUN4"/>
<organism evidence="7 8">
    <name type="scientific">Cochliobolus sativus</name>
    <name type="common">Common root rot and spot blotch fungus</name>
    <name type="synonym">Bipolaris sorokiniana</name>
    <dbReference type="NCBI Taxonomy" id="45130"/>
    <lineage>
        <taxon>Eukaryota</taxon>
        <taxon>Fungi</taxon>
        <taxon>Dikarya</taxon>
        <taxon>Ascomycota</taxon>
        <taxon>Pezizomycotina</taxon>
        <taxon>Dothideomycetes</taxon>
        <taxon>Pleosporomycetidae</taxon>
        <taxon>Pleosporales</taxon>
        <taxon>Pleosporineae</taxon>
        <taxon>Pleosporaceae</taxon>
        <taxon>Bipolaris</taxon>
    </lineage>
</organism>
<evidence type="ECO:0000256" key="4">
    <source>
        <dbReference type="ARBA" id="ARBA00023002"/>
    </source>
</evidence>
<dbReference type="OMA" id="ELWRIGC"/>
<dbReference type="PANTHER" id="PTHR13789:SF147">
    <property type="entry name" value="PUTATIVE (AFU_ORTHOLOGUE AFUA_2G01950)-RELATED"/>
    <property type="match status" value="1"/>
</dbReference>
<keyword evidence="3" id="KW-0274">FAD</keyword>
<dbReference type="Gene3D" id="3.50.50.60">
    <property type="entry name" value="FAD/NAD(P)-binding domain"/>
    <property type="match status" value="1"/>
</dbReference>
<proteinExistence type="inferred from homology"/>
<evidence type="ECO:0000313" key="7">
    <source>
        <dbReference type="EMBL" id="KAF5847110.1"/>
    </source>
</evidence>
<dbReference type="InterPro" id="IPR050493">
    <property type="entry name" value="FAD-dep_Monooxygenase_BioMet"/>
</dbReference>
<dbReference type="GO" id="GO:0004497">
    <property type="term" value="F:monooxygenase activity"/>
    <property type="evidence" value="ECO:0007669"/>
    <property type="project" value="UniProtKB-KW"/>
</dbReference>
<comment type="similarity">
    <text evidence="1">Belongs to the paxM FAD-dependent monooxygenase family.</text>
</comment>
<accession>A0A8H6DUN4</accession>
<evidence type="ECO:0000256" key="3">
    <source>
        <dbReference type="ARBA" id="ARBA00022827"/>
    </source>
</evidence>
<protein>
    <recommendedName>
        <fullName evidence="6">FAD-binding domain-containing protein</fullName>
    </recommendedName>
</protein>
<evidence type="ECO:0000313" key="8">
    <source>
        <dbReference type="Proteomes" id="UP000624244"/>
    </source>
</evidence>
<gene>
    <name evidence="7" type="ORF">GGP41_003393</name>
</gene>
<evidence type="ECO:0000256" key="5">
    <source>
        <dbReference type="ARBA" id="ARBA00023033"/>
    </source>
</evidence>
<evidence type="ECO:0000256" key="2">
    <source>
        <dbReference type="ARBA" id="ARBA00022630"/>
    </source>
</evidence>
<dbReference type="SUPFAM" id="SSF51905">
    <property type="entry name" value="FAD/NAD(P)-binding domain"/>
    <property type="match status" value="1"/>
</dbReference>
<dbReference type="InterPro" id="IPR002938">
    <property type="entry name" value="FAD-bd"/>
</dbReference>
<name>A0A8H6DUN4_COCSA</name>
<keyword evidence="2" id="KW-0285">Flavoprotein</keyword>
<sequence>MTPAKTRPTVLIVGGGLAGLFCALECKRNGFETTVLESRPAIQTAGDFITIGPTAINALRRWPSIAIALDKVAYKPDIWYHKQDGELVAGPMPPHPNFGRMISRPALHQALWHALEAENVDIRCKTKVKRYWETEDEGGVELENGDMLRADMVIAADGIHTKSWTLVSGKEPEIYPSGLAMFRAAFPIEHALADPSLRAKWTPTAEKDKMGFFLSPTSFGIILFGQNTASWVWQHNENPETSTESWAATLSPEDALKQLDAEGHWGADLRAIIATTPQNHIVDWRLMRRELKRKWGSPKGRLMQIGDAAHPYLPTTVNGGTQAIEDGVSLARCLRLAIDKHGASALPAGAKVHNSLRIDRVAAIETTGMERTKKHRQVDFEQVKKNPELIRNEPAQWQIEHDPLAYAEERFDECFACLTNGKPFVNTNKPEGYVFAP</sequence>
<comment type="caution">
    <text evidence="7">The sequence shown here is derived from an EMBL/GenBank/DDBJ whole genome shotgun (WGS) entry which is preliminary data.</text>
</comment>
<keyword evidence="5" id="KW-0503">Monooxygenase</keyword>
<keyword evidence="4" id="KW-0560">Oxidoreductase</keyword>
<feature type="domain" description="FAD-binding" evidence="6">
    <location>
        <begin position="9"/>
        <end position="345"/>
    </location>
</feature>
<evidence type="ECO:0000256" key="1">
    <source>
        <dbReference type="ARBA" id="ARBA00007992"/>
    </source>
</evidence>
<dbReference type="InterPro" id="IPR036188">
    <property type="entry name" value="FAD/NAD-bd_sf"/>
</dbReference>
<dbReference type="PRINTS" id="PR00420">
    <property type="entry name" value="RNGMNOXGNASE"/>
</dbReference>
<evidence type="ECO:0000259" key="6">
    <source>
        <dbReference type="Pfam" id="PF01494"/>
    </source>
</evidence>
<dbReference type="SUPFAM" id="SSF54373">
    <property type="entry name" value="FAD-linked reductases, C-terminal domain"/>
    <property type="match status" value="1"/>
</dbReference>
<dbReference type="EMBL" id="WNKQ01000014">
    <property type="protein sequence ID" value="KAF5847110.1"/>
    <property type="molecule type" value="Genomic_DNA"/>
</dbReference>
<dbReference type="GO" id="GO:0071949">
    <property type="term" value="F:FAD binding"/>
    <property type="evidence" value="ECO:0007669"/>
    <property type="project" value="InterPro"/>
</dbReference>
<dbReference type="PANTHER" id="PTHR13789">
    <property type="entry name" value="MONOOXYGENASE"/>
    <property type="match status" value="1"/>
</dbReference>
<dbReference type="Proteomes" id="UP000624244">
    <property type="component" value="Unassembled WGS sequence"/>
</dbReference>
<dbReference type="Pfam" id="PF01494">
    <property type="entry name" value="FAD_binding_3"/>
    <property type="match status" value="1"/>
</dbReference>
<reference evidence="7" key="1">
    <citation type="submission" date="2019-11" db="EMBL/GenBank/DDBJ databases">
        <title>Bipolaris sorokiniana Genome sequencing.</title>
        <authorList>
            <person name="Wang H."/>
        </authorList>
    </citation>
    <scope>NUCLEOTIDE SEQUENCE</scope>
</reference>